<reference evidence="1 2" key="1">
    <citation type="submission" date="2015-06" db="EMBL/GenBank/DDBJ databases">
        <title>A Comprehensive Approach to Explore the Metabolic and Phylogenetic Diversity of Bacterial Steroid Degradation in the Environment: Testosterone as an Example.</title>
        <authorList>
            <person name="Yang F.-C."/>
            <person name="Chen Y.-L."/>
            <person name="Yu C.-P."/>
            <person name="Tang S.-L."/>
            <person name="Wang P.-H."/>
            <person name="Ismail W."/>
            <person name="Wang C.-H."/>
            <person name="Yang C.-Y."/>
            <person name="Chiang Y.-R."/>
        </authorList>
    </citation>
    <scope>NUCLEOTIDE SEQUENCE [LARGE SCALE GENOMIC DNA]</scope>
    <source>
        <strain evidence="1 2">DSM 18526</strain>
    </source>
</reference>
<dbReference type="Proteomes" id="UP000070250">
    <property type="component" value="Chromosome"/>
</dbReference>
<name>A0A127F9F2_STEDE</name>
<dbReference type="STRING" id="465721.ACG33_03780"/>
<protein>
    <submittedName>
        <fullName evidence="1">Short-chain dehydrogenase-reductase protein</fullName>
    </submittedName>
</protein>
<dbReference type="Gene3D" id="1.20.1290.10">
    <property type="entry name" value="AhpD-like"/>
    <property type="match status" value="1"/>
</dbReference>
<dbReference type="RefSeq" id="WP_066918833.1">
    <property type="nucleotide sequence ID" value="NZ_CP011971.1"/>
</dbReference>
<sequence>MMNEQEIIEHGRKMFKKCYNGVIPLPESVAPDSFGELNLKLFHEVWGDDRLSFRDKRLLVIGVMGGRAGSPDMFAIHARSALKNGELTIDELRASMKVLLNYAGAPATSPLYLALENIIKENGG</sequence>
<evidence type="ECO:0000313" key="1">
    <source>
        <dbReference type="EMBL" id="AMN46238.1"/>
    </source>
</evidence>
<dbReference type="EMBL" id="CP011971">
    <property type="protein sequence ID" value="AMN46238.1"/>
    <property type="molecule type" value="Genomic_DNA"/>
</dbReference>
<evidence type="ECO:0000313" key="2">
    <source>
        <dbReference type="Proteomes" id="UP000070250"/>
    </source>
</evidence>
<dbReference type="KEGG" id="sdf:ACG33_03780"/>
<dbReference type="InterPro" id="IPR029032">
    <property type="entry name" value="AhpD-like"/>
</dbReference>
<keyword evidence="2" id="KW-1185">Reference proteome</keyword>
<dbReference type="OrthoDB" id="9801400at2"/>
<accession>A0A127F9F2</accession>
<organism evidence="1 2">
    <name type="scientific">Steroidobacter denitrificans</name>
    <dbReference type="NCBI Taxonomy" id="465721"/>
    <lineage>
        <taxon>Bacteria</taxon>
        <taxon>Pseudomonadati</taxon>
        <taxon>Pseudomonadota</taxon>
        <taxon>Gammaproteobacteria</taxon>
        <taxon>Steroidobacterales</taxon>
        <taxon>Steroidobacteraceae</taxon>
        <taxon>Steroidobacter</taxon>
    </lineage>
</organism>
<gene>
    <name evidence="1" type="ORF">ACG33_03780</name>
</gene>
<proteinExistence type="predicted"/>
<dbReference type="AlphaFoldDB" id="A0A127F9F2"/>
<dbReference type="SUPFAM" id="SSF69118">
    <property type="entry name" value="AhpD-like"/>
    <property type="match status" value="1"/>
</dbReference>